<feature type="domain" description="MYND-type" evidence="5">
    <location>
        <begin position="341"/>
        <end position="383"/>
    </location>
</feature>
<dbReference type="EMBL" id="OVEO01000002">
    <property type="protein sequence ID" value="SPQ94016.1"/>
    <property type="molecule type" value="Genomic_DNA"/>
</dbReference>
<dbReference type="SUPFAM" id="SSF144232">
    <property type="entry name" value="HIT/MYND zinc finger-like"/>
    <property type="match status" value="1"/>
</dbReference>
<keyword evidence="6" id="KW-0496">Mitochondrion</keyword>
<dbReference type="Gene3D" id="6.10.140.2220">
    <property type="match status" value="1"/>
</dbReference>
<keyword evidence="1" id="KW-0479">Metal-binding</keyword>
<dbReference type="Proteomes" id="UP000290189">
    <property type="component" value="Unassembled WGS sequence"/>
</dbReference>
<organism evidence="6 7">
    <name type="scientific">Plasmodiophora brassicae</name>
    <name type="common">Clubroot disease agent</name>
    <dbReference type="NCBI Taxonomy" id="37360"/>
    <lineage>
        <taxon>Eukaryota</taxon>
        <taxon>Sar</taxon>
        <taxon>Rhizaria</taxon>
        <taxon>Endomyxa</taxon>
        <taxon>Phytomyxea</taxon>
        <taxon>Plasmodiophorida</taxon>
        <taxon>Plasmodiophoridae</taxon>
        <taxon>Plasmodiophora</taxon>
    </lineage>
</organism>
<evidence type="ECO:0000256" key="4">
    <source>
        <dbReference type="PROSITE-ProRule" id="PRU00134"/>
    </source>
</evidence>
<sequence>MAMSSTPRPAPNGVDVKAATRLQLVCTRRNLNWTDAVPIVDVRNGLLRTSSAFIMCSHTYYSEPTCPDEFSVRFCSVPDDDVLQLVDTTQLGATIPTPWLHKDVLEAFMEYQRERLADLSEVDVPDACRIAGINAGIAALAQVEPMLINVNWERKSPAPASWTSALGPWSLYRGSLGATRILVCSRETESRPDVFAIFLDLAAKSAVLLPADLTSEALMFASQYDDDPSHVFAPDAAPAKESPKADVVNPLQRPSLLRRSTRFDFAVIPEQAPSIGGDTLAEEAHENPTRDTRTAVGVTSSPITEVVAASPVSPTDKEPVGEDLNAGGHHQLFSKHGGRKCHYCRTSLVDHNLHICGWCNSAFYCSTKCLNADWNLGLHQYLCKGFDRSDDHMMPSFLKPYANALKDLGPSAREIFMTTGGRGFYLIDARGAPRIDVKNSPWVPQSELFSHTLVAYFAKINAASIEDMLASYCPLVDFVVMLRTPTMLTLHMVAIRDVPHNSKDAVCCCRNCIASGTLDSYLGK</sequence>
<dbReference type="PROSITE" id="PS50865">
    <property type="entry name" value="ZF_MYND_2"/>
    <property type="match status" value="1"/>
</dbReference>
<dbReference type="GO" id="GO:0008270">
    <property type="term" value="F:zinc ion binding"/>
    <property type="evidence" value="ECO:0007669"/>
    <property type="project" value="UniProtKB-KW"/>
</dbReference>
<keyword evidence="2 4" id="KW-0863">Zinc-finger</keyword>
<geneLocation type="mitochondrion" evidence="6"/>
<protein>
    <recommendedName>
        <fullName evidence="5">MYND-type domain-containing protein</fullName>
    </recommendedName>
</protein>
<dbReference type="Pfam" id="PF01753">
    <property type="entry name" value="zf-MYND"/>
    <property type="match status" value="1"/>
</dbReference>
<evidence type="ECO:0000313" key="6">
    <source>
        <dbReference type="EMBL" id="SPQ94016.1"/>
    </source>
</evidence>
<name>A0A3P3Y1F1_PLABS</name>
<accession>A0A3P3Y1F1</accession>
<evidence type="ECO:0000256" key="3">
    <source>
        <dbReference type="ARBA" id="ARBA00022833"/>
    </source>
</evidence>
<evidence type="ECO:0000259" key="5">
    <source>
        <dbReference type="PROSITE" id="PS50865"/>
    </source>
</evidence>
<proteinExistence type="predicted"/>
<evidence type="ECO:0000256" key="2">
    <source>
        <dbReference type="ARBA" id="ARBA00022771"/>
    </source>
</evidence>
<dbReference type="AlphaFoldDB" id="A0A3P3Y1F1"/>
<dbReference type="InterPro" id="IPR002893">
    <property type="entry name" value="Znf_MYND"/>
</dbReference>
<evidence type="ECO:0000313" key="7">
    <source>
        <dbReference type="Proteomes" id="UP000290189"/>
    </source>
</evidence>
<reference evidence="6 7" key="1">
    <citation type="submission" date="2018-03" db="EMBL/GenBank/DDBJ databases">
        <authorList>
            <person name="Fogelqvist J."/>
        </authorList>
    </citation>
    <scope>NUCLEOTIDE SEQUENCE [LARGE SCALE GENOMIC DNA]</scope>
</reference>
<keyword evidence="3" id="KW-0862">Zinc</keyword>
<evidence type="ECO:0000256" key="1">
    <source>
        <dbReference type="ARBA" id="ARBA00022723"/>
    </source>
</evidence>
<gene>
    <name evidence="6" type="ORF">PLBR_LOCUS1231</name>
</gene>